<comment type="caution">
    <text evidence="1">The sequence shown here is derived from an EMBL/GenBank/DDBJ whole genome shotgun (WGS) entry which is preliminary data.</text>
</comment>
<accession>A0ABP9ZS42</accession>
<evidence type="ECO:0000313" key="1">
    <source>
        <dbReference type="EMBL" id="GAA6132287.1"/>
    </source>
</evidence>
<dbReference type="EMBL" id="BAABWD010000003">
    <property type="protein sequence ID" value="GAA6132287.1"/>
    <property type="molecule type" value="Genomic_DNA"/>
</dbReference>
<reference evidence="1 2" key="1">
    <citation type="submission" date="2024-04" db="EMBL/GenBank/DDBJ databases">
        <title>Draft genome sequence of Halopseudomonas sabulinigri NBRC 116187.</title>
        <authorList>
            <person name="Miyakawa T."/>
            <person name="Kusuya Y."/>
            <person name="Miura T."/>
        </authorList>
    </citation>
    <scope>NUCLEOTIDE SEQUENCE [LARGE SCALE GENOMIC DNA]</scope>
    <source>
        <strain evidence="1 2">4NH20-0042</strain>
    </source>
</reference>
<name>A0ABP9ZS42_9GAMM</name>
<organism evidence="1 2">
    <name type="scientific">Halopseudomonas sabulinigri</name>
    <dbReference type="NCBI Taxonomy" id="472181"/>
    <lineage>
        <taxon>Bacteria</taxon>
        <taxon>Pseudomonadati</taxon>
        <taxon>Pseudomonadota</taxon>
        <taxon>Gammaproteobacteria</taxon>
        <taxon>Pseudomonadales</taxon>
        <taxon>Pseudomonadaceae</taxon>
        <taxon>Halopseudomonas</taxon>
    </lineage>
</organism>
<keyword evidence="2" id="KW-1185">Reference proteome</keyword>
<protein>
    <submittedName>
        <fullName evidence="1">Uncharacterized protein</fullName>
    </submittedName>
</protein>
<gene>
    <name evidence="1" type="ORF">NBRC116187_26470</name>
</gene>
<sequence>MASETLWRPAIEWTGLIDSDLFQQDAAKAFWLNVIDEAAELHGTYFFEKSPAEKIEIYKKSSLVQRMGSPLARQSLKSYCYDVERKPGQELDVRLEHCLLVDALCVLVRLSAWMTADFAVSNWAMMVRDSTQNIIPFESMLPAYDHASDQWNRPLDICLTRYSQEVGAPQNNTTATFLGKLWSRSVGSDEHASKIRLVRNWIQEKPGRPKLSSLEEVAKALGDEKLLRSPDMPDPDASTTYFSHVLVLRLIETMSFVRRDLTRHGVSNELVASVFQCFGDEYRIARRMLGKPLED</sequence>
<evidence type="ECO:0000313" key="2">
    <source>
        <dbReference type="Proteomes" id="UP001486808"/>
    </source>
</evidence>
<dbReference type="Proteomes" id="UP001486808">
    <property type="component" value="Unassembled WGS sequence"/>
</dbReference>
<proteinExistence type="predicted"/>